<evidence type="ECO:0000313" key="2">
    <source>
        <dbReference type="Proteomes" id="UP000054815"/>
    </source>
</evidence>
<organism evidence="1 2">
    <name type="scientific">Trichinella pseudospiralis</name>
    <name type="common">Parasitic roundworm</name>
    <dbReference type="NCBI Taxonomy" id="6337"/>
    <lineage>
        <taxon>Eukaryota</taxon>
        <taxon>Metazoa</taxon>
        <taxon>Ecdysozoa</taxon>
        <taxon>Nematoda</taxon>
        <taxon>Enoplea</taxon>
        <taxon>Dorylaimia</taxon>
        <taxon>Trichinellida</taxon>
        <taxon>Trichinellidae</taxon>
        <taxon>Trichinella</taxon>
    </lineage>
</organism>
<dbReference type="EMBL" id="JYDU01000014">
    <property type="protein sequence ID" value="KRX99580.1"/>
    <property type="molecule type" value="Genomic_DNA"/>
</dbReference>
<protein>
    <submittedName>
        <fullName evidence="1">Uncharacterized protein</fullName>
    </submittedName>
</protein>
<proteinExistence type="predicted"/>
<dbReference type="Proteomes" id="UP000054815">
    <property type="component" value="Unassembled WGS sequence"/>
</dbReference>
<gene>
    <name evidence="1" type="ORF">T4E_7664</name>
</gene>
<dbReference type="AlphaFoldDB" id="A0A0V0YHL3"/>
<evidence type="ECO:0000313" key="1">
    <source>
        <dbReference type="EMBL" id="KRX99580.1"/>
    </source>
</evidence>
<comment type="caution">
    <text evidence="1">The sequence shown here is derived from an EMBL/GenBank/DDBJ whole genome shotgun (WGS) entry which is preliminary data.</text>
</comment>
<sequence>MLTLFCATCTSDARTDHISLTLLRNFWEPEGPIARCWENLAEFDFEVVREEAAEPRMHCPDAIAGSVGPVMTPQTSTLRLWRLTQLAPLNGCSRWRERKPVGNNDTKRLGGTGKPTNLFTNPLWSITKRMQNGILLIVINDICRLGFGTEKGKHLFQITKNVSLKKRRKRVHSN</sequence>
<reference evidence="1 2" key="1">
    <citation type="submission" date="2015-01" db="EMBL/GenBank/DDBJ databases">
        <title>Evolution of Trichinella species and genotypes.</title>
        <authorList>
            <person name="Korhonen P.K."/>
            <person name="Edoardo P."/>
            <person name="Giuseppe L.R."/>
            <person name="Gasser R.B."/>
        </authorList>
    </citation>
    <scope>NUCLEOTIDE SEQUENCE [LARGE SCALE GENOMIC DNA]</scope>
    <source>
        <strain evidence="1">ISS141</strain>
    </source>
</reference>
<name>A0A0V0YHL3_TRIPS</name>
<accession>A0A0V0YHL3</accession>